<sequence>MTTYEERAFKALLTREEWSREALRAVIYQEPNERDLPKISMVDVLICKMRRKLKPLGIEIGTLVGKGFFIGAAGRRRTNEIIAAERNREIAKANEVLRGQTAA</sequence>
<organism evidence="1 2">
    <name type="scientific">Bosea spartocytisi</name>
    <dbReference type="NCBI Taxonomy" id="2773451"/>
    <lineage>
        <taxon>Bacteria</taxon>
        <taxon>Pseudomonadati</taxon>
        <taxon>Pseudomonadota</taxon>
        <taxon>Alphaproteobacteria</taxon>
        <taxon>Hyphomicrobiales</taxon>
        <taxon>Boseaceae</taxon>
        <taxon>Bosea</taxon>
    </lineage>
</organism>
<evidence type="ECO:0008006" key="3">
    <source>
        <dbReference type="Google" id="ProtNLM"/>
    </source>
</evidence>
<dbReference type="RefSeq" id="WP_191124568.1">
    <property type="nucleotide sequence ID" value="NZ_JACXWY010000008.1"/>
</dbReference>
<comment type="caution">
    <text evidence="1">The sequence shown here is derived from an EMBL/GenBank/DDBJ whole genome shotgun (WGS) entry which is preliminary data.</text>
</comment>
<keyword evidence="2" id="KW-1185">Reference proteome</keyword>
<accession>A0A927I035</accession>
<evidence type="ECO:0000313" key="2">
    <source>
        <dbReference type="Proteomes" id="UP000619295"/>
    </source>
</evidence>
<protein>
    <recommendedName>
        <fullName evidence="3">OmpR/PhoB-type domain-containing protein</fullName>
    </recommendedName>
</protein>
<dbReference type="Proteomes" id="UP000619295">
    <property type="component" value="Unassembled WGS sequence"/>
</dbReference>
<dbReference type="AlphaFoldDB" id="A0A927I035"/>
<gene>
    <name evidence="1" type="ORF">IED13_14330</name>
</gene>
<dbReference type="EMBL" id="JACXWY010000008">
    <property type="protein sequence ID" value="MBD3846884.1"/>
    <property type="molecule type" value="Genomic_DNA"/>
</dbReference>
<proteinExistence type="predicted"/>
<reference evidence="1" key="1">
    <citation type="submission" date="2020-09" db="EMBL/GenBank/DDBJ databases">
        <title>Bosea spartocytisi sp. nov. a root nodule endophyte of Spartocytisus supranubius in the high mountain ecosystem fo the Teide National Park (Canary Islands, Spain).</title>
        <authorList>
            <person name="Pulido-Suarez L."/>
            <person name="Peix A."/>
            <person name="Igual J.M."/>
            <person name="Socas-Perez N."/>
            <person name="Velazquez E."/>
            <person name="Flores-Felix J.D."/>
            <person name="Leon-Barrios M."/>
        </authorList>
    </citation>
    <scope>NUCLEOTIDE SEQUENCE</scope>
    <source>
        <strain evidence="1">SSUT16</strain>
    </source>
</reference>
<evidence type="ECO:0000313" key="1">
    <source>
        <dbReference type="EMBL" id="MBD3846884.1"/>
    </source>
</evidence>
<name>A0A927I035_9HYPH</name>